<evidence type="ECO:0000313" key="6">
    <source>
        <dbReference type="EMBL" id="PIO40240.1"/>
    </source>
</evidence>
<evidence type="ECO:0000256" key="4">
    <source>
        <dbReference type="ARBA" id="ARBA00023319"/>
    </source>
</evidence>
<keyword evidence="2" id="KW-1015">Disulfide bond</keyword>
<evidence type="ECO:0000256" key="3">
    <source>
        <dbReference type="ARBA" id="ARBA00023180"/>
    </source>
</evidence>
<feature type="transmembrane region" description="Helical" evidence="5">
    <location>
        <begin position="253"/>
        <end position="271"/>
    </location>
</feature>
<organism evidence="6 7">
    <name type="scientific">Aquarana catesbeiana</name>
    <name type="common">American bullfrog</name>
    <name type="synonym">Rana catesbeiana</name>
    <dbReference type="NCBI Taxonomy" id="8400"/>
    <lineage>
        <taxon>Eukaryota</taxon>
        <taxon>Metazoa</taxon>
        <taxon>Chordata</taxon>
        <taxon>Craniata</taxon>
        <taxon>Vertebrata</taxon>
        <taxon>Euteleostomi</taxon>
        <taxon>Amphibia</taxon>
        <taxon>Batrachia</taxon>
        <taxon>Anura</taxon>
        <taxon>Neobatrachia</taxon>
        <taxon>Ranoidea</taxon>
        <taxon>Ranidae</taxon>
        <taxon>Aquarana</taxon>
    </lineage>
</organism>
<dbReference type="PANTHER" id="PTHR44337:SF20">
    <property type="entry name" value="CARCINOEMBRYONIC ANTIGEN-RELATED CELL ADHESION MOLECULE 5-RELATED"/>
    <property type="match status" value="1"/>
</dbReference>
<evidence type="ECO:0008006" key="8">
    <source>
        <dbReference type="Google" id="ProtNLM"/>
    </source>
</evidence>
<sequence length="367" mass="41861">MFLFSAGMFFCFCSYSLYHKLQVEFRDTMKVLLTFLICLHLPGLLYMMIISVSSGTVYVQSGSDITDCNMKCPEDDSEVTLELYRQCRGEERTLLENHCYYNHTKSHDSRLRLHTGSGCWKLTPARKDDSCVYKIWCYRNPGYLMSSTEIRVLDPVLISNITSNCSRLGEETAVSIQFSGEESAVTWEVDREPLPERYRLIDDNRTLIIPSVQRDDAERRFRVRITNPVSEEIREYRLEIRDLTSDYRRSKMFLIPGMLGVIIGILVFLIYCRKRDLKSNGVSEDEPLAENISVPPIHNGSIPTNGVYEDEPLVEVRSVPPIQNGSIPTNGVLQEVPLAENISVPPIQNGSIPTNKIGFPPSTNFHQ</sequence>
<evidence type="ECO:0000313" key="7">
    <source>
        <dbReference type="Proteomes" id="UP000228934"/>
    </source>
</evidence>
<evidence type="ECO:0000256" key="2">
    <source>
        <dbReference type="ARBA" id="ARBA00023157"/>
    </source>
</evidence>
<dbReference type="Gene3D" id="2.60.40.10">
    <property type="entry name" value="Immunoglobulins"/>
    <property type="match status" value="1"/>
</dbReference>
<protein>
    <recommendedName>
        <fullName evidence="8">Ig-like domain-containing protein</fullName>
    </recommendedName>
</protein>
<keyword evidence="5" id="KW-0812">Transmembrane</keyword>
<dbReference type="Proteomes" id="UP000228934">
    <property type="component" value="Unassembled WGS sequence"/>
</dbReference>
<name>A0A2G9SJB3_AQUCT</name>
<dbReference type="AlphaFoldDB" id="A0A2G9SJB3"/>
<keyword evidence="1" id="KW-0732">Signal</keyword>
<keyword evidence="4" id="KW-0393">Immunoglobulin domain</keyword>
<gene>
    <name evidence="6" type="ORF">AB205_0107990</name>
</gene>
<keyword evidence="5" id="KW-1133">Transmembrane helix</keyword>
<dbReference type="EMBL" id="KV923253">
    <property type="protein sequence ID" value="PIO40240.1"/>
    <property type="molecule type" value="Genomic_DNA"/>
</dbReference>
<keyword evidence="5" id="KW-0472">Membrane</keyword>
<evidence type="ECO:0000256" key="5">
    <source>
        <dbReference type="SAM" id="Phobius"/>
    </source>
</evidence>
<dbReference type="InterPro" id="IPR013783">
    <property type="entry name" value="Ig-like_fold"/>
</dbReference>
<dbReference type="PANTHER" id="PTHR44337">
    <property type="entry name" value="CARCINOEMBRYONIC ANTIGEN-RELATED CELL ADHESION MOLECULE 8"/>
    <property type="match status" value="1"/>
</dbReference>
<reference evidence="7" key="1">
    <citation type="journal article" date="2017" name="Nat. Commun.">
        <title>The North American bullfrog draft genome provides insight into hormonal regulation of long noncoding RNA.</title>
        <authorList>
            <person name="Hammond S.A."/>
            <person name="Warren R.L."/>
            <person name="Vandervalk B.P."/>
            <person name="Kucuk E."/>
            <person name="Khan H."/>
            <person name="Gibb E.A."/>
            <person name="Pandoh P."/>
            <person name="Kirk H."/>
            <person name="Zhao Y."/>
            <person name="Jones M."/>
            <person name="Mungall A.J."/>
            <person name="Coope R."/>
            <person name="Pleasance S."/>
            <person name="Moore R.A."/>
            <person name="Holt R.A."/>
            <person name="Round J.M."/>
            <person name="Ohora S."/>
            <person name="Walle B.V."/>
            <person name="Veldhoen N."/>
            <person name="Helbing C.C."/>
            <person name="Birol I."/>
        </authorList>
    </citation>
    <scope>NUCLEOTIDE SEQUENCE [LARGE SCALE GENOMIC DNA]</scope>
</reference>
<keyword evidence="7" id="KW-1185">Reference proteome</keyword>
<accession>A0A2G9SJB3</accession>
<keyword evidence="3" id="KW-0325">Glycoprotein</keyword>
<evidence type="ECO:0000256" key="1">
    <source>
        <dbReference type="ARBA" id="ARBA00022729"/>
    </source>
</evidence>
<dbReference type="InterPro" id="IPR052598">
    <property type="entry name" value="IgSF_CEA-related"/>
</dbReference>
<proteinExistence type="predicted"/>